<evidence type="ECO:0000256" key="6">
    <source>
        <dbReference type="ARBA" id="ARBA00023136"/>
    </source>
</evidence>
<keyword evidence="12" id="KW-1185">Reference proteome</keyword>
<reference evidence="11" key="1">
    <citation type="journal article" date="2015" name="ISME J.">
        <title>Draft Genome Sequence of Streptomyces incarnatus NRRL8089, which Produces the Nucleoside Antibiotic Sinefungin.</title>
        <authorList>
            <person name="Oshima K."/>
            <person name="Hattori M."/>
            <person name="Shimizu H."/>
            <person name="Fukuda K."/>
            <person name="Nemoto M."/>
            <person name="Inagaki K."/>
            <person name="Tamura T."/>
        </authorList>
    </citation>
    <scope>NUCLEOTIDE SEQUENCE</scope>
    <source>
        <strain evidence="11">FACHB-1375</strain>
    </source>
</reference>
<dbReference type="InterPro" id="IPR011014">
    <property type="entry name" value="MscS_channel_TM-2"/>
</dbReference>
<dbReference type="Gene3D" id="1.10.287.1260">
    <property type="match status" value="1"/>
</dbReference>
<keyword evidence="4 7" id="KW-0812">Transmembrane</keyword>
<dbReference type="Proteomes" id="UP000641646">
    <property type="component" value="Unassembled WGS sequence"/>
</dbReference>
<feature type="transmembrane region" description="Helical" evidence="7">
    <location>
        <begin position="95"/>
        <end position="113"/>
    </location>
</feature>
<comment type="caution">
    <text evidence="11">The sequence shown here is derived from an EMBL/GenBank/DDBJ whole genome shotgun (WGS) entry which is preliminary data.</text>
</comment>
<evidence type="ECO:0000256" key="4">
    <source>
        <dbReference type="ARBA" id="ARBA00022692"/>
    </source>
</evidence>
<keyword evidence="3" id="KW-1003">Cell membrane</keyword>
<accession>A0A926VHU8</accession>
<dbReference type="Gene3D" id="2.30.30.60">
    <property type="match status" value="1"/>
</dbReference>
<dbReference type="PANTHER" id="PTHR30460:SF0">
    <property type="entry name" value="MODERATE CONDUCTANCE MECHANOSENSITIVE CHANNEL YBIO"/>
    <property type="match status" value="1"/>
</dbReference>
<feature type="transmembrane region" description="Helical" evidence="7">
    <location>
        <begin position="55"/>
        <end position="75"/>
    </location>
</feature>
<dbReference type="RefSeq" id="WP_190466144.1">
    <property type="nucleotide sequence ID" value="NZ_JACJPW010000044.1"/>
</dbReference>
<evidence type="ECO:0000259" key="9">
    <source>
        <dbReference type="Pfam" id="PF21082"/>
    </source>
</evidence>
<sequence length="535" mass="60517">MDIVIILAEVGVLILAFSVFYWLVGISFKLIKNVSWLEGKTEKLLGQRRNIRRGLIFLCAMLCLLLVVGNGFLIFQGKNVLEIQVNLIRGIPPQLWLNLVAASFKTVILLWLVRYGIPPLHRFLDLACVRAQNFDDIEGNDESIAVFFNFLKTNLTNIIWIFVLILSSQFFGLPKLVPNYLSVGLKIYIIIAIGLLIVKAISTIVETIDVVATRNARPDNLLRFYEPLRHLVTLLKKRLEYVIYVGIATIVVQQIDFLAWMAVYGTKILEIIGIFFISGVLIQVANAILEDLVLRSEDLTELQKQRRLTIIPLFKSFLRYAIYFTAAVTILKLIGIDPTPILAGVGILGIAVGFGAQNLINDIVCGFFILFENYYLVGDYIEVNQASGFVEAIDLRTTRIRHSNGQQHILRNGEIKDIVNYSKQYIYAVVEVGISYDTDLNYVYEILEGIGKDLKKNYPEVLQPTLVEGVEKFGSSELLIRTITKVKPGNHFRIERTLRKMIKDVFDREGITFPDSANVVILNNQPNNGDSKVEN</sequence>
<dbReference type="SUPFAM" id="SSF50182">
    <property type="entry name" value="Sm-like ribonucleoproteins"/>
    <property type="match status" value="1"/>
</dbReference>
<evidence type="ECO:0000256" key="7">
    <source>
        <dbReference type="SAM" id="Phobius"/>
    </source>
</evidence>
<dbReference type="InterPro" id="IPR049278">
    <property type="entry name" value="MS_channel_C"/>
</dbReference>
<comment type="subcellular location">
    <subcellularLocation>
        <location evidence="1">Cell membrane</location>
        <topology evidence="1">Multi-pass membrane protein</topology>
    </subcellularLocation>
</comment>
<feature type="domain" description="Mechanosensitive ion channel MscS C-terminal" evidence="9">
    <location>
        <begin position="429"/>
        <end position="512"/>
    </location>
</feature>
<dbReference type="GO" id="GO:0008381">
    <property type="term" value="F:mechanosensitive monoatomic ion channel activity"/>
    <property type="evidence" value="ECO:0007669"/>
    <property type="project" value="InterPro"/>
</dbReference>
<feature type="transmembrane region" description="Helical" evidence="7">
    <location>
        <begin position="179"/>
        <end position="198"/>
    </location>
</feature>
<dbReference type="InterPro" id="IPR023408">
    <property type="entry name" value="MscS_beta-dom_sf"/>
</dbReference>
<comment type="similarity">
    <text evidence="2">Belongs to the MscS (TC 1.A.23) family.</text>
</comment>
<feature type="transmembrane region" description="Helical" evidence="7">
    <location>
        <begin position="241"/>
        <end position="262"/>
    </location>
</feature>
<protein>
    <submittedName>
        <fullName evidence="11">Mechanosensitive ion channel family protein</fullName>
    </submittedName>
</protein>
<dbReference type="Pfam" id="PF21088">
    <property type="entry name" value="MS_channel_1st"/>
    <property type="match status" value="1"/>
</dbReference>
<feature type="transmembrane region" description="Helical" evidence="7">
    <location>
        <begin position="155"/>
        <end position="173"/>
    </location>
</feature>
<reference evidence="11" key="2">
    <citation type="submission" date="2020-08" db="EMBL/GenBank/DDBJ databases">
        <authorList>
            <person name="Chen M."/>
            <person name="Teng W."/>
            <person name="Zhao L."/>
            <person name="Hu C."/>
            <person name="Zhou Y."/>
            <person name="Han B."/>
            <person name="Song L."/>
            <person name="Shu W."/>
        </authorList>
    </citation>
    <scope>NUCLEOTIDE SEQUENCE</scope>
    <source>
        <strain evidence="11">FACHB-1375</strain>
    </source>
</reference>
<feature type="transmembrane region" description="Helical" evidence="7">
    <location>
        <begin position="6"/>
        <end position="24"/>
    </location>
</feature>
<organism evidence="11 12">
    <name type="scientific">Aerosakkonema funiforme FACHB-1375</name>
    <dbReference type="NCBI Taxonomy" id="2949571"/>
    <lineage>
        <taxon>Bacteria</taxon>
        <taxon>Bacillati</taxon>
        <taxon>Cyanobacteriota</taxon>
        <taxon>Cyanophyceae</taxon>
        <taxon>Oscillatoriophycideae</taxon>
        <taxon>Aerosakkonematales</taxon>
        <taxon>Aerosakkonemataceae</taxon>
        <taxon>Aerosakkonema</taxon>
    </lineage>
</organism>
<gene>
    <name evidence="11" type="ORF">H6G03_17860</name>
</gene>
<dbReference type="InterPro" id="IPR006685">
    <property type="entry name" value="MscS_channel_2nd"/>
</dbReference>
<dbReference type="GO" id="GO:0005886">
    <property type="term" value="C:plasma membrane"/>
    <property type="evidence" value="ECO:0007669"/>
    <property type="project" value="UniProtKB-SubCell"/>
</dbReference>
<dbReference type="Pfam" id="PF21082">
    <property type="entry name" value="MS_channel_3rd"/>
    <property type="match status" value="1"/>
</dbReference>
<evidence type="ECO:0000256" key="1">
    <source>
        <dbReference type="ARBA" id="ARBA00004651"/>
    </source>
</evidence>
<proteinExistence type="inferred from homology"/>
<dbReference type="SUPFAM" id="SSF82861">
    <property type="entry name" value="Mechanosensitive channel protein MscS (YggB), transmembrane region"/>
    <property type="match status" value="1"/>
</dbReference>
<dbReference type="InterPro" id="IPR049142">
    <property type="entry name" value="MS_channel_1st"/>
</dbReference>
<name>A0A926VHU8_9CYAN</name>
<keyword evidence="5 7" id="KW-1133">Transmembrane helix</keyword>
<evidence type="ECO:0000256" key="3">
    <source>
        <dbReference type="ARBA" id="ARBA00022475"/>
    </source>
</evidence>
<dbReference type="PANTHER" id="PTHR30460">
    <property type="entry name" value="MODERATE CONDUCTANCE MECHANOSENSITIVE CHANNEL YBIO"/>
    <property type="match status" value="1"/>
</dbReference>
<evidence type="ECO:0000256" key="2">
    <source>
        <dbReference type="ARBA" id="ARBA00008017"/>
    </source>
</evidence>
<feature type="transmembrane region" description="Helical" evidence="7">
    <location>
        <begin position="341"/>
        <end position="360"/>
    </location>
</feature>
<feature type="transmembrane region" description="Helical" evidence="7">
    <location>
        <begin position="310"/>
        <end position="335"/>
    </location>
</feature>
<dbReference type="Pfam" id="PF00924">
    <property type="entry name" value="MS_channel_2nd"/>
    <property type="match status" value="1"/>
</dbReference>
<dbReference type="InterPro" id="IPR045276">
    <property type="entry name" value="YbiO_bact"/>
</dbReference>
<evidence type="ECO:0000256" key="5">
    <source>
        <dbReference type="ARBA" id="ARBA00022989"/>
    </source>
</evidence>
<feature type="transmembrane region" description="Helical" evidence="7">
    <location>
        <begin position="268"/>
        <end position="289"/>
    </location>
</feature>
<evidence type="ECO:0000259" key="8">
    <source>
        <dbReference type="Pfam" id="PF00924"/>
    </source>
</evidence>
<keyword evidence="6 7" id="KW-0472">Membrane</keyword>
<evidence type="ECO:0000313" key="12">
    <source>
        <dbReference type="Proteomes" id="UP000641646"/>
    </source>
</evidence>
<dbReference type="AlphaFoldDB" id="A0A926VHU8"/>
<dbReference type="SUPFAM" id="SSF82689">
    <property type="entry name" value="Mechanosensitive channel protein MscS (YggB), C-terminal domain"/>
    <property type="match status" value="1"/>
</dbReference>
<feature type="domain" description="Mechanosensitive ion channel transmembrane helices 2/3" evidence="10">
    <location>
        <begin position="318"/>
        <end position="357"/>
    </location>
</feature>
<dbReference type="EMBL" id="JACJPW010000044">
    <property type="protein sequence ID" value="MBD2182909.1"/>
    <property type="molecule type" value="Genomic_DNA"/>
</dbReference>
<dbReference type="Gene3D" id="3.30.70.100">
    <property type="match status" value="1"/>
</dbReference>
<evidence type="ECO:0000259" key="10">
    <source>
        <dbReference type="Pfam" id="PF21088"/>
    </source>
</evidence>
<evidence type="ECO:0000313" key="11">
    <source>
        <dbReference type="EMBL" id="MBD2182909.1"/>
    </source>
</evidence>
<feature type="domain" description="Mechanosensitive ion channel MscS" evidence="8">
    <location>
        <begin position="358"/>
        <end position="423"/>
    </location>
</feature>
<dbReference type="InterPro" id="IPR011066">
    <property type="entry name" value="MscS_channel_C_sf"/>
</dbReference>
<dbReference type="InterPro" id="IPR010920">
    <property type="entry name" value="LSM_dom_sf"/>
</dbReference>